<feature type="region of interest" description="Disordered" evidence="10">
    <location>
        <begin position="105"/>
        <end position="135"/>
    </location>
</feature>
<keyword evidence="12" id="KW-1185">Reference proteome</keyword>
<dbReference type="PANTHER" id="PTHR24305">
    <property type="entry name" value="CYTOCHROME P450"/>
    <property type="match status" value="1"/>
</dbReference>
<evidence type="ECO:0000256" key="10">
    <source>
        <dbReference type="SAM" id="MobiDB-lite"/>
    </source>
</evidence>
<dbReference type="GO" id="GO:0016705">
    <property type="term" value="F:oxidoreductase activity, acting on paired donors, with incorporation or reduction of molecular oxygen"/>
    <property type="evidence" value="ECO:0007669"/>
    <property type="project" value="InterPro"/>
</dbReference>
<accession>A0A9P9XBD6</accession>
<dbReference type="AlphaFoldDB" id="A0A9P9XBD6"/>
<keyword evidence="4 8" id="KW-0479">Metal-binding</keyword>
<feature type="binding site" description="axial binding residue" evidence="8">
    <location>
        <position position="458"/>
    </location>
    <ligand>
        <name>heme</name>
        <dbReference type="ChEBI" id="CHEBI:30413"/>
    </ligand>
    <ligandPart>
        <name>Fe</name>
        <dbReference type="ChEBI" id="CHEBI:18248"/>
    </ligandPart>
</feature>
<name>A0A9P9XBD6_9PEZI</name>
<dbReference type="CDD" id="cd11058">
    <property type="entry name" value="CYP60B-like"/>
    <property type="match status" value="1"/>
</dbReference>
<dbReference type="PRINTS" id="PR00463">
    <property type="entry name" value="EP450I"/>
</dbReference>
<dbReference type="Pfam" id="PF00067">
    <property type="entry name" value="p450"/>
    <property type="match status" value="1"/>
</dbReference>
<comment type="caution">
    <text evidence="11">The sequence shown here is derived from an EMBL/GenBank/DDBJ whole genome shotgun (WGS) entry which is preliminary data.</text>
</comment>
<dbReference type="OrthoDB" id="1470350at2759"/>
<dbReference type="SUPFAM" id="SSF48264">
    <property type="entry name" value="Cytochrome P450"/>
    <property type="match status" value="1"/>
</dbReference>
<dbReference type="FunFam" id="1.10.630.10:FF:000047">
    <property type="entry name" value="Cytochrome P450 monooxygenase"/>
    <property type="match status" value="1"/>
</dbReference>
<evidence type="ECO:0000256" key="5">
    <source>
        <dbReference type="ARBA" id="ARBA00023002"/>
    </source>
</evidence>
<dbReference type="InterPro" id="IPR036396">
    <property type="entry name" value="Cyt_P450_sf"/>
</dbReference>
<proteinExistence type="inferred from homology"/>
<evidence type="ECO:0000256" key="2">
    <source>
        <dbReference type="ARBA" id="ARBA00010617"/>
    </source>
</evidence>
<evidence type="ECO:0000256" key="9">
    <source>
        <dbReference type="RuleBase" id="RU000461"/>
    </source>
</evidence>
<dbReference type="InterPro" id="IPR050121">
    <property type="entry name" value="Cytochrome_P450_monoxygenase"/>
</dbReference>
<dbReference type="GO" id="GO:0020037">
    <property type="term" value="F:heme binding"/>
    <property type="evidence" value="ECO:0007669"/>
    <property type="project" value="InterPro"/>
</dbReference>
<dbReference type="InterPro" id="IPR017972">
    <property type="entry name" value="Cyt_P450_CS"/>
</dbReference>
<dbReference type="EMBL" id="SDAQ01000063">
    <property type="protein sequence ID" value="KAI3545130.1"/>
    <property type="molecule type" value="Genomic_DNA"/>
</dbReference>
<dbReference type="InterPro" id="IPR002401">
    <property type="entry name" value="Cyt_P450_E_grp-I"/>
</dbReference>
<comment type="cofactor">
    <cofactor evidence="1 8">
        <name>heme</name>
        <dbReference type="ChEBI" id="CHEBI:30413"/>
    </cofactor>
</comment>
<gene>
    <name evidence="11" type="ORF">CABS02_09473</name>
</gene>
<evidence type="ECO:0000256" key="7">
    <source>
        <dbReference type="ARBA" id="ARBA00023033"/>
    </source>
</evidence>
<reference evidence="11" key="1">
    <citation type="submission" date="2019-01" db="EMBL/GenBank/DDBJ databases">
        <title>Colletotrichum abscissum LGMF1257.</title>
        <authorList>
            <person name="Baroncelli R."/>
        </authorList>
    </citation>
    <scope>NUCLEOTIDE SEQUENCE</scope>
    <source>
        <strain evidence="11">Ca142</strain>
    </source>
</reference>
<keyword evidence="6 8" id="KW-0408">Iron</keyword>
<sequence>MELFIARLVFMNSRLTLASVGVAAAVLLCLVGTAIYNLFFHPLRDYPGPLLWRMSSFPWCYHQITGRRTHIQAKLHLKYGDVVRVRPDELSYTSAQAWNDIYAHHPGRPEFPKDPRRQRRNPNKQSHILGANKQDHSRYRRLLSGAFSERGLRQQEKLIMRHVELLIDNLSKFASTGEKLDLTKWYNMVVFDVIGDLAWGESFHSLRDGRLHAWIPAISSTVKFAMQSSVFYEFGLDFLVPIFISKTVRKQRLANYKFSEEKVNERLRHGTDRGDFWDRILIKSSNDDNDGDDARAASEGMTRGEMLNNASIMVLAGSETSATTLCGMSYLLLSDPKAMQRLVQEVRSSFKSAEEITLLSVGQLPFLDAVFQETLRLYPPVPTHSQRVSPEGGASVCGKFVPGNVSVGISMMGACLDHKNFYRASEFCPERWLKDTPLDFRMDNRSVYQPWSMGTRNCLGSNLARAEIRLIMAKVLWHFDLGLETDLMYGNWFDQNIWGVWFKKPLWVSLSHAEHVR</sequence>
<dbReference type="InterPro" id="IPR001128">
    <property type="entry name" value="Cyt_P450"/>
</dbReference>
<organism evidence="11 12">
    <name type="scientific">Colletotrichum abscissum</name>
    <dbReference type="NCBI Taxonomy" id="1671311"/>
    <lineage>
        <taxon>Eukaryota</taxon>
        <taxon>Fungi</taxon>
        <taxon>Dikarya</taxon>
        <taxon>Ascomycota</taxon>
        <taxon>Pezizomycotina</taxon>
        <taxon>Sordariomycetes</taxon>
        <taxon>Hypocreomycetidae</taxon>
        <taxon>Glomerellales</taxon>
        <taxon>Glomerellaceae</taxon>
        <taxon>Colletotrichum</taxon>
        <taxon>Colletotrichum acutatum species complex</taxon>
    </lineage>
</organism>
<evidence type="ECO:0000313" key="12">
    <source>
        <dbReference type="Proteomes" id="UP001056436"/>
    </source>
</evidence>
<keyword evidence="5 9" id="KW-0560">Oxidoreductase</keyword>
<dbReference type="PROSITE" id="PS00086">
    <property type="entry name" value="CYTOCHROME_P450"/>
    <property type="match status" value="1"/>
</dbReference>
<evidence type="ECO:0000256" key="4">
    <source>
        <dbReference type="ARBA" id="ARBA00022723"/>
    </source>
</evidence>
<keyword evidence="3 8" id="KW-0349">Heme</keyword>
<protein>
    <submittedName>
        <fullName evidence="11">Cytochrome P450</fullName>
    </submittedName>
</protein>
<evidence type="ECO:0000313" key="11">
    <source>
        <dbReference type="EMBL" id="KAI3545130.1"/>
    </source>
</evidence>
<comment type="similarity">
    <text evidence="2 9">Belongs to the cytochrome P450 family.</text>
</comment>
<evidence type="ECO:0000256" key="3">
    <source>
        <dbReference type="ARBA" id="ARBA00022617"/>
    </source>
</evidence>
<dbReference type="Proteomes" id="UP001056436">
    <property type="component" value="Unassembled WGS sequence"/>
</dbReference>
<dbReference type="GO" id="GO:0009403">
    <property type="term" value="P:toxin biosynthetic process"/>
    <property type="evidence" value="ECO:0007669"/>
    <property type="project" value="UniProtKB-ARBA"/>
</dbReference>
<evidence type="ECO:0000256" key="8">
    <source>
        <dbReference type="PIRSR" id="PIRSR602401-1"/>
    </source>
</evidence>
<dbReference type="GO" id="GO:0004497">
    <property type="term" value="F:monooxygenase activity"/>
    <property type="evidence" value="ECO:0007669"/>
    <property type="project" value="UniProtKB-KW"/>
</dbReference>
<dbReference type="PRINTS" id="PR00385">
    <property type="entry name" value="P450"/>
</dbReference>
<keyword evidence="7 9" id="KW-0503">Monooxygenase</keyword>
<dbReference type="GO" id="GO:0005506">
    <property type="term" value="F:iron ion binding"/>
    <property type="evidence" value="ECO:0007669"/>
    <property type="project" value="InterPro"/>
</dbReference>
<evidence type="ECO:0000256" key="6">
    <source>
        <dbReference type="ARBA" id="ARBA00023004"/>
    </source>
</evidence>
<dbReference type="PANTHER" id="PTHR24305:SF210">
    <property type="entry name" value="CYTOCHROME P450 MONOOXYGENASE ASQL-RELATED"/>
    <property type="match status" value="1"/>
</dbReference>
<dbReference type="Gene3D" id="1.10.630.10">
    <property type="entry name" value="Cytochrome P450"/>
    <property type="match status" value="1"/>
</dbReference>
<evidence type="ECO:0000256" key="1">
    <source>
        <dbReference type="ARBA" id="ARBA00001971"/>
    </source>
</evidence>